<protein>
    <submittedName>
        <fullName evidence="1">Uncharacterized protein</fullName>
    </submittedName>
</protein>
<gene>
    <name evidence="1" type="ordered locus">BN6_10400</name>
</gene>
<name>K0JVX8_SACES</name>
<dbReference type="AlphaFoldDB" id="K0JVX8"/>
<accession>K0JVX8</accession>
<dbReference type="Proteomes" id="UP000006281">
    <property type="component" value="Chromosome"/>
</dbReference>
<keyword evidence="2" id="KW-1185">Reference proteome</keyword>
<reference evidence="1 2" key="1">
    <citation type="journal article" date="2012" name="BMC Genomics">
        <title>Complete genome sequence of Saccharothrix espanaensis DSM 44229T and comparison to the other completely sequenced Pseudonocardiaceae.</title>
        <authorList>
            <person name="Strobel T."/>
            <person name="Al-Dilaimi A."/>
            <person name="Blom J."/>
            <person name="Gessner A."/>
            <person name="Kalinowski J."/>
            <person name="Luzhetska M."/>
            <person name="Puhler A."/>
            <person name="Szczepanowski R."/>
            <person name="Bechthold A."/>
            <person name="Ruckert C."/>
        </authorList>
    </citation>
    <scope>NUCLEOTIDE SEQUENCE [LARGE SCALE GENOMIC DNA]</scope>
    <source>
        <strain evidence="2">ATCC 51144 / DSM 44229 / JCM 9112 / NBRC 15066 / NRRL 15764</strain>
    </source>
</reference>
<evidence type="ECO:0000313" key="1">
    <source>
        <dbReference type="EMBL" id="CCH28368.1"/>
    </source>
</evidence>
<sequence length="46" mass="4844">MASNRVADDRDVELGGDRGLSAAVEECADLRATPPCRTPEALSAAW</sequence>
<dbReference type="HOGENOM" id="CLU_3188680_0_0_11"/>
<organism evidence="1 2">
    <name type="scientific">Saccharothrix espanaensis (strain ATCC 51144 / DSM 44229 / JCM 9112 / NBRC 15066 / NRRL 15764)</name>
    <dbReference type="NCBI Taxonomy" id="1179773"/>
    <lineage>
        <taxon>Bacteria</taxon>
        <taxon>Bacillati</taxon>
        <taxon>Actinomycetota</taxon>
        <taxon>Actinomycetes</taxon>
        <taxon>Pseudonocardiales</taxon>
        <taxon>Pseudonocardiaceae</taxon>
        <taxon>Saccharothrix</taxon>
    </lineage>
</organism>
<dbReference type="KEGG" id="sesp:BN6_10400"/>
<evidence type="ECO:0000313" key="2">
    <source>
        <dbReference type="Proteomes" id="UP000006281"/>
    </source>
</evidence>
<dbReference type="EMBL" id="HE804045">
    <property type="protein sequence ID" value="CCH28368.1"/>
    <property type="molecule type" value="Genomic_DNA"/>
</dbReference>
<proteinExistence type="predicted"/>